<dbReference type="PANTHER" id="PTHR24276">
    <property type="entry name" value="POLYSERASE-RELATED"/>
    <property type="match status" value="1"/>
</dbReference>
<dbReference type="PROSITE" id="PS00135">
    <property type="entry name" value="TRYPSIN_SER"/>
    <property type="match status" value="3"/>
</dbReference>
<protein>
    <recommendedName>
        <fullName evidence="12">trypsin</fullName>
        <ecNumber evidence="12">3.4.21.4</ecNumber>
    </recommendedName>
</protein>
<dbReference type="PANTHER" id="PTHR24276:SF97">
    <property type="entry name" value="GH13245P2-RELATED"/>
    <property type="match status" value="1"/>
</dbReference>
<dbReference type="EC" id="3.4.21.4" evidence="12"/>
<dbReference type="VEuPathDB" id="VectorBase:ASTEI20_044106"/>
<keyword evidence="15" id="KW-1185">Reference proteome</keyword>
<dbReference type="SMART" id="SM00020">
    <property type="entry name" value="Tryp_SPc"/>
    <property type="match status" value="4"/>
</dbReference>
<evidence type="ECO:0000313" key="14">
    <source>
        <dbReference type="EnsemblMetazoa" id="ASTEI02990-PA"/>
    </source>
</evidence>
<comment type="similarity">
    <text evidence="10">Belongs to the peptidase S1 family. CLIP subfamily.</text>
</comment>
<evidence type="ECO:0000256" key="4">
    <source>
        <dbReference type="ARBA" id="ARBA00022729"/>
    </source>
</evidence>
<accession>A0A182Y3F4</accession>
<proteinExistence type="inferred from homology"/>
<evidence type="ECO:0000256" key="2">
    <source>
        <dbReference type="ARBA" id="ARBA00022525"/>
    </source>
</evidence>
<dbReference type="OMA" id="PSYRSWI"/>
<comment type="subcellular location">
    <subcellularLocation>
        <location evidence="1">Secreted</location>
    </subcellularLocation>
</comment>
<feature type="domain" description="Peptidase S1" evidence="13">
    <location>
        <begin position="296"/>
        <end position="542"/>
    </location>
</feature>
<dbReference type="Proteomes" id="UP000076408">
    <property type="component" value="Unassembled WGS sequence"/>
</dbReference>
<keyword evidence="8" id="KW-0865">Zymogen</keyword>
<dbReference type="Pfam" id="PF00089">
    <property type="entry name" value="Trypsin"/>
    <property type="match status" value="4"/>
</dbReference>
<dbReference type="EnsemblMetazoa" id="ASTEI02990-RA">
    <property type="protein sequence ID" value="ASTEI02990-PA"/>
    <property type="gene ID" value="ASTEI02990"/>
</dbReference>
<evidence type="ECO:0000256" key="12">
    <source>
        <dbReference type="ARBA" id="ARBA00038868"/>
    </source>
</evidence>
<dbReference type="InterPro" id="IPR009003">
    <property type="entry name" value="Peptidase_S1_PA"/>
</dbReference>
<dbReference type="InterPro" id="IPR018114">
    <property type="entry name" value="TRYPSIN_HIS"/>
</dbReference>
<dbReference type="GO" id="GO:0004252">
    <property type="term" value="F:serine-type endopeptidase activity"/>
    <property type="evidence" value="ECO:0007669"/>
    <property type="project" value="UniProtKB-EC"/>
</dbReference>
<evidence type="ECO:0000256" key="9">
    <source>
        <dbReference type="ARBA" id="ARBA00023157"/>
    </source>
</evidence>
<evidence type="ECO:0000256" key="1">
    <source>
        <dbReference type="ARBA" id="ARBA00004613"/>
    </source>
</evidence>
<keyword evidence="5" id="KW-0222">Digestion</keyword>
<keyword evidence="9" id="KW-1015">Disulfide bond</keyword>
<dbReference type="VEuPathDB" id="VectorBase:ASTEI02990"/>
<dbReference type="InterPro" id="IPR001254">
    <property type="entry name" value="Trypsin_dom"/>
</dbReference>
<evidence type="ECO:0000313" key="15">
    <source>
        <dbReference type="Proteomes" id="UP000076408"/>
    </source>
</evidence>
<dbReference type="InterPro" id="IPR043504">
    <property type="entry name" value="Peptidase_S1_PA_chymotrypsin"/>
</dbReference>
<feature type="domain" description="Peptidase S1" evidence="13">
    <location>
        <begin position="48"/>
        <end position="268"/>
    </location>
</feature>
<dbReference type="InterPro" id="IPR001314">
    <property type="entry name" value="Peptidase_S1A"/>
</dbReference>
<dbReference type="STRING" id="30069.A0A182Y3F4"/>
<dbReference type="VEuPathDB" id="VectorBase:ASTE016304"/>
<keyword evidence="7" id="KW-0720">Serine protease</keyword>
<reference evidence="15" key="1">
    <citation type="journal article" date="2014" name="Genome Biol.">
        <title>Genome analysis of a major urban malaria vector mosquito, Anopheles stephensi.</title>
        <authorList>
            <person name="Jiang X."/>
            <person name="Peery A."/>
            <person name="Hall A.B."/>
            <person name="Sharma A."/>
            <person name="Chen X.G."/>
            <person name="Waterhouse R.M."/>
            <person name="Komissarov A."/>
            <person name="Riehle M.M."/>
            <person name="Shouche Y."/>
            <person name="Sharakhova M.V."/>
            <person name="Lawson D."/>
            <person name="Pakpour N."/>
            <person name="Arensburger P."/>
            <person name="Davidson V.L."/>
            <person name="Eiglmeier K."/>
            <person name="Emrich S."/>
            <person name="George P."/>
            <person name="Kennedy R.C."/>
            <person name="Mane S.P."/>
            <person name="Maslen G."/>
            <person name="Oringanje C."/>
            <person name="Qi Y."/>
            <person name="Settlage R."/>
            <person name="Tojo M."/>
            <person name="Tubio J.M."/>
            <person name="Unger M.F."/>
            <person name="Wang B."/>
            <person name="Vernick K.D."/>
            <person name="Ribeiro J.M."/>
            <person name="James A.A."/>
            <person name="Michel K."/>
            <person name="Riehle M.A."/>
            <person name="Luckhart S."/>
            <person name="Sharakhov I.V."/>
            <person name="Tu Z."/>
        </authorList>
    </citation>
    <scope>NUCLEOTIDE SEQUENCE [LARGE SCALE GENOMIC DNA]</scope>
    <source>
        <strain evidence="15">Indian</strain>
    </source>
</reference>
<dbReference type="AlphaFoldDB" id="A0A182Y3F4"/>
<evidence type="ECO:0000256" key="7">
    <source>
        <dbReference type="ARBA" id="ARBA00022825"/>
    </source>
</evidence>
<evidence type="ECO:0000256" key="8">
    <source>
        <dbReference type="ARBA" id="ARBA00023145"/>
    </source>
</evidence>
<dbReference type="VEuPathDB" id="VectorBase:ASTE016303"/>
<dbReference type="VEuPathDB" id="VectorBase:ASTEI20_031052"/>
<dbReference type="VEuPathDB" id="VectorBase:ASTE016306"/>
<dbReference type="FunFam" id="2.40.10.10:FF:000002">
    <property type="entry name" value="Transmembrane protease serine"/>
    <property type="match status" value="1"/>
</dbReference>
<dbReference type="InterPro" id="IPR050430">
    <property type="entry name" value="Peptidase_S1"/>
</dbReference>
<keyword evidence="2" id="KW-0964">Secreted</keyword>
<reference evidence="14" key="2">
    <citation type="submission" date="2020-05" db="UniProtKB">
        <authorList>
            <consortium name="EnsemblMetazoa"/>
        </authorList>
    </citation>
    <scope>IDENTIFICATION</scope>
    <source>
        <strain evidence="14">Indian</strain>
    </source>
</reference>
<evidence type="ECO:0000256" key="3">
    <source>
        <dbReference type="ARBA" id="ARBA00022670"/>
    </source>
</evidence>
<comment type="catalytic activity">
    <reaction evidence="11">
        <text>Preferential cleavage: Arg-|-Xaa, Lys-|-Xaa.</text>
        <dbReference type="EC" id="3.4.21.4"/>
    </reaction>
</comment>
<keyword evidence="6" id="KW-0378">Hydrolase</keyword>
<evidence type="ECO:0000256" key="11">
    <source>
        <dbReference type="ARBA" id="ARBA00036320"/>
    </source>
</evidence>
<dbReference type="FunFam" id="2.40.10.10:FF:000077">
    <property type="entry name" value="Predicted protein"/>
    <property type="match status" value="3"/>
</dbReference>
<dbReference type="InterPro" id="IPR033116">
    <property type="entry name" value="TRYPSIN_SER"/>
</dbReference>
<dbReference type="Gene3D" id="2.40.10.10">
    <property type="entry name" value="Trypsin-like serine proteases"/>
    <property type="match status" value="6"/>
</dbReference>
<dbReference type="VEuPathDB" id="VectorBase:ASTEI20_042351"/>
<dbReference type="GO" id="GO:0007586">
    <property type="term" value="P:digestion"/>
    <property type="evidence" value="ECO:0007669"/>
    <property type="project" value="UniProtKB-KW"/>
</dbReference>
<evidence type="ECO:0000259" key="13">
    <source>
        <dbReference type="PROSITE" id="PS50240"/>
    </source>
</evidence>
<dbReference type="PROSITE" id="PS50240">
    <property type="entry name" value="TRYPSIN_DOM"/>
    <property type="match status" value="4"/>
</dbReference>
<organism evidence="14 15">
    <name type="scientific">Anopheles stephensi</name>
    <name type="common">Indo-Pakistan malaria mosquito</name>
    <dbReference type="NCBI Taxonomy" id="30069"/>
    <lineage>
        <taxon>Eukaryota</taxon>
        <taxon>Metazoa</taxon>
        <taxon>Ecdysozoa</taxon>
        <taxon>Arthropoda</taxon>
        <taxon>Hexapoda</taxon>
        <taxon>Insecta</taxon>
        <taxon>Pterygota</taxon>
        <taxon>Neoptera</taxon>
        <taxon>Endopterygota</taxon>
        <taxon>Diptera</taxon>
        <taxon>Nematocera</taxon>
        <taxon>Culicoidea</taxon>
        <taxon>Culicidae</taxon>
        <taxon>Anophelinae</taxon>
        <taxon>Anopheles</taxon>
    </lineage>
</organism>
<dbReference type="PROSITE" id="PS00134">
    <property type="entry name" value="TRYPSIN_HIS"/>
    <property type="match status" value="3"/>
</dbReference>
<dbReference type="SUPFAM" id="SSF50494">
    <property type="entry name" value="Trypsin-like serine proteases"/>
    <property type="match status" value="4"/>
</dbReference>
<dbReference type="GO" id="GO:0006508">
    <property type="term" value="P:proteolysis"/>
    <property type="evidence" value="ECO:0007669"/>
    <property type="project" value="UniProtKB-KW"/>
</dbReference>
<evidence type="ECO:0000256" key="6">
    <source>
        <dbReference type="ARBA" id="ARBA00022801"/>
    </source>
</evidence>
<evidence type="ECO:0000256" key="5">
    <source>
        <dbReference type="ARBA" id="ARBA00022757"/>
    </source>
</evidence>
<dbReference type="CDD" id="cd00190">
    <property type="entry name" value="Tryp_SPc"/>
    <property type="match status" value="4"/>
</dbReference>
<evidence type="ECO:0000256" key="10">
    <source>
        <dbReference type="ARBA" id="ARBA00024195"/>
    </source>
</evidence>
<dbReference type="GO" id="GO:0005576">
    <property type="term" value="C:extracellular region"/>
    <property type="evidence" value="ECO:0007669"/>
    <property type="project" value="UniProtKB-SubCell"/>
</dbReference>
<dbReference type="PRINTS" id="PR00722">
    <property type="entry name" value="CHYMOTRYPSIN"/>
</dbReference>
<dbReference type="VEuPathDB" id="VectorBase:ASTEI20_037566"/>
<dbReference type="VEuPathDB" id="VectorBase:ASTE016302"/>
<name>A0A182Y3F4_ANOST</name>
<feature type="domain" description="Peptidase S1" evidence="13">
    <location>
        <begin position="545"/>
        <end position="770"/>
    </location>
</feature>
<keyword evidence="4" id="KW-0732">Signal</keyword>
<sequence length="969" mass="103846">MANKLTIVLVTLSVVAVWVQAHTLHNNRPIHPVHRFAPIAPYLAAKRIVGGFAIDITDVPYQVSVQHDNEHVCGGSILNTKWILSAAHCYNDESLSQSTVRVGSSEHASGGTVMKVARIIPYPHHSSNTNNYDIALLELKSELTFSDKVQPVVLPEQDEPIVEGTMGIVSGWGLTLSDADSNDVLRATNVPTVNQQECNKAYHLYGGITEQMFCAGYKHGGQDTCRKDSGGPFVAEGKLIGVISWGHECAMAGYPGVYARVASVREWIPVACVGAQASLRHWFVRPLPHHGVGPRIVGGFEISVSETPYQVSLQYLDSLRCGGSVLNSKWILTAAHCTDNIPPYALVVRYGSSRHESGGTVVLVKRIVQHPSYNSGTIDYDYSLLEVEDELTFSDVVQPIALPEQDEAVMDGTMATVSGWGYTHNAAESNAVLRAANVPTVSQHDCSNAYSIEIITDRMLCAGYQQGGKDACQGDSGGPLVADGKLIGVVSWGVGCAQAGYPGVYSRVATVRVACVEVQASQRPRYARPLPRFLPRPQYSVGHRIVGGFEIDVSETPYQVSLQYFRSHRCGGSVLNNKWVLTAAHCTDGLDASSLSVRLGSSKHASGGTVVRVARIVEHPKYDGNTIDHDYCLLELESELTFSNAVQPIALPEQDEPVEDGTMATVSGWGNTQSASESNAVLRAANVPTVNQQECEKAYGTTPGITDQMLCAGYQQGGKDACQGDSGGPLVADGKLIGVVSWGFGCAQAGYPGVYSRVASVRDWVLSDKMSNKIAILLAVLVAVVACVQAQANQRHRLVRPEPRFSPRPRYAVGQRIVGGFEIDVSDAPYQVSLQYNKRHNCGGSPVGLPKQDEPVKDGTMTTVSGWGNTQSASESNAVLRAANVPTVNQKECDKAYSSFGGVTDRMLCAGYQQGGKDACQGDSGGPLVADGKLVGVVSWGYGCAQAGYPGVYSRVASVRDWVRENSGV</sequence>
<keyword evidence="3" id="KW-0645">Protease</keyword>
<feature type="domain" description="Peptidase S1" evidence="13">
    <location>
        <begin position="809"/>
        <end position="968"/>
    </location>
</feature>